<dbReference type="EMBL" id="GBRH01255313">
    <property type="protein sequence ID" value="JAD42582.1"/>
    <property type="molecule type" value="Transcribed_RNA"/>
</dbReference>
<keyword evidence="1" id="KW-1133">Transmembrane helix</keyword>
<keyword evidence="1" id="KW-0472">Membrane</keyword>
<feature type="transmembrane region" description="Helical" evidence="1">
    <location>
        <begin position="12"/>
        <end position="34"/>
    </location>
</feature>
<proteinExistence type="predicted"/>
<accession>A0A0A9A6C4</accession>
<reference evidence="2" key="1">
    <citation type="submission" date="2014-09" db="EMBL/GenBank/DDBJ databases">
        <authorList>
            <person name="Magalhaes I.L.F."/>
            <person name="Oliveira U."/>
            <person name="Santos F.R."/>
            <person name="Vidigal T.H.D.A."/>
            <person name="Brescovit A.D."/>
            <person name="Santos A.J."/>
        </authorList>
    </citation>
    <scope>NUCLEOTIDE SEQUENCE</scope>
    <source>
        <tissue evidence="2">Shoot tissue taken approximately 20 cm above the soil surface</tissue>
    </source>
</reference>
<organism evidence="2">
    <name type="scientific">Arundo donax</name>
    <name type="common">Giant reed</name>
    <name type="synonym">Donax arundinaceus</name>
    <dbReference type="NCBI Taxonomy" id="35708"/>
    <lineage>
        <taxon>Eukaryota</taxon>
        <taxon>Viridiplantae</taxon>
        <taxon>Streptophyta</taxon>
        <taxon>Embryophyta</taxon>
        <taxon>Tracheophyta</taxon>
        <taxon>Spermatophyta</taxon>
        <taxon>Magnoliopsida</taxon>
        <taxon>Liliopsida</taxon>
        <taxon>Poales</taxon>
        <taxon>Poaceae</taxon>
        <taxon>PACMAD clade</taxon>
        <taxon>Arundinoideae</taxon>
        <taxon>Arundineae</taxon>
        <taxon>Arundo</taxon>
    </lineage>
</organism>
<protein>
    <submittedName>
        <fullName evidence="2">Uncharacterized protein</fullName>
    </submittedName>
</protein>
<name>A0A0A9A6C4_ARUDO</name>
<keyword evidence="1" id="KW-0812">Transmembrane</keyword>
<sequence>MQSAKQLMHLYFPPLFVGFIIASTCSGLIVPCHYRSFL</sequence>
<dbReference type="AlphaFoldDB" id="A0A0A9A6C4"/>
<evidence type="ECO:0000313" key="2">
    <source>
        <dbReference type="EMBL" id="JAD42582.1"/>
    </source>
</evidence>
<reference evidence="2" key="2">
    <citation type="journal article" date="2015" name="Data Brief">
        <title>Shoot transcriptome of the giant reed, Arundo donax.</title>
        <authorList>
            <person name="Barrero R.A."/>
            <person name="Guerrero F.D."/>
            <person name="Moolhuijzen P."/>
            <person name="Goolsby J.A."/>
            <person name="Tidwell J."/>
            <person name="Bellgard S.E."/>
            <person name="Bellgard M.I."/>
        </authorList>
    </citation>
    <scope>NUCLEOTIDE SEQUENCE</scope>
    <source>
        <tissue evidence="2">Shoot tissue taken approximately 20 cm above the soil surface</tissue>
    </source>
</reference>
<evidence type="ECO:0000256" key="1">
    <source>
        <dbReference type="SAM" id="Phobius"/>
    </source>
</evidence>